<dbReference type="PANTHER" id="PTHR13439">
    <property type="entry name" value="CT120 PROTEIN"/>
    <property type="match status" value="1"/>
</dbReference>
<keyword evidence="9" id="KW-1185">Reference proteome</keyword>
<dbReference type="GO" id="GO:0055088">
    <property type="term" value="P:lipid homeostasis"/>
    <property type="evidence" value="ECO:0007669"/>
    <property type="project" value="TreeGrafter"/>
</dbReference>
<name>A0AAD4HAE0_9FUNG</name>
<dbReference type="EMBL" id="JAAAIL010000068">
    <property type="protein sequence ID" value="KAG0280389.1"/>
    <property type="molecule type" value="Genomic_DNA"/>
</dbReference>
<reference evidence="8" key="1">
    <citation type="journal article" date="2020" name="Fungal Divers.">
        <title>Resolving the Mortierellaceae phylogeny through synthesis of multi-gene phylogenetics and phylogenomics.</title>
        <authorList>
            <person name="Vandepol N."/>
            <person name="Liber J."/>
            <person name="Desiro A."/>
            <person name="Na H."/>
            <person name="Kennedy M."/>
            <person name="Barry K."/>
            <person name="Grigoriev I.V."/>
            <person name="Miller A.N."/>
            <person name="O'Donnell K."/>
            <person name="Stajich J.E."/>
            <person name="Bonito G."/>
        </authorList>
    </citation>
    <scope>NUCLEOTIDE SEQUENCE</scope>
    <source>
        <strain evidence="8">NRRL 28262</strain>
    </source>
</reference>
<keyword evidence="2 5" id="KW-0812">Transmembrane</keyword>
<evidence type="ECO:0000256" key="3">
    <source>
        <dbReference type="ARBA" id="ARBA00022989"/>
    </source>
</evidence>
<dbReference type="Pfam" id="PF03798">
    <property type="entry name" value="TRAM_LAG1_CLN8"/>
    <property type="match status" value="1"/>
</dbReference>
<protein>
    <recommendedName>
        <fullName evidence="7">TLC domain-containing protein</fullName>
    </recommendedName>
</protein>
<gene>
    <name evidence="8" type="ORF">BGZ95_010302</name>
</gene>
<feature type="domain" description="TLC" evidence="7">
    <location>
        <begin position="53"/>
        <end position="250"/>
    </location>
</feature>
<dbReference type="AlphaFoldDB" id="A0AAD4HAE0"/>
<evidence type="ECO:0000256" key="5">
    <source>
        <dbReference type="PROSITE-ProRule" id="PRU00205"/>
    </source>
</evidence>
<proteinExistence type="predicted"/>
<feature type="transmembrane region" description="Helical" evidence="6">
    <location>
        <begin position="183"/>
        <end position="209"/>
    </location>
</feature>
<evidence type="ECO:0000256" key="2">
    <source>
        <dbReference type="ARBA" id="ARBA00022692"/>
    </source>
</evidence>
<evidence type="ECO:0000259" key="7">
    <source>
        <dbReference type="PROSITE" id="PS50922"/>
    </source>
</evidence>
<dbReference type="Proteomes" id="UP001194580">
    <property type="component" value="Unassembled WGS sequence"/>
</dbReference>
<dbReference type="GO" id="GO:0005783">
    <property type="term" value="C:endoplasmic reticulum"/>
    <property type="evidence" value="ECO:0007669"/>
    <property type="project" value="TreeGrafter"/>
</dbReference>
<dbReference type="InterPro" id="IPR006634">
    <property type="entry name" value="TLC-dom"/>
</dbReference>
<accession>A0AAD4HAE0</accession>
<keyword evidence="4 5" id="KW-0472">Membrane</keyword>
<dbReference type="InterPro" id="IPR050846">
    <property type="entry name" value="TLCD"/>
</dbReference>
<evidence type="ECO:0000313" key="8">
    <source>
        <dbReference type="EMBL" id="KAG0280389.1"/>
    </source>
</evidence>
<evidence type="ECO:0000256" key="1">
    <source>
        <dbReference type="ARBA" id="ARBA00004141"/>
    </source>
</evidence>
<sequence length="269" mass="30296">MVSSIFDTLGVATLEHHWTTLLSSAFVCGIIVQLSQVLCPILFPATYPKLQGSKKLNWDVHVVSTVHAIVIVTLAAPLLWNENLTQNKIFGYEYYAGQVYAVCCGYFLWDTIHSIRHVKDFGIGFVLHGICSFSVFIFSFRPFLQYFGGSCLMFELSTPFLNIHWFMDKTGLTGSIYQKVNGIILLTVFFCARIVFGFYTSYLALISVLPVIDLVPMHLRIIYASANIALNSLNVFWFYKMVASLGRRFTGPPKSVASKRDAAKAKRDQ</sequence>
<dbReference type="GO" id="GO:0016020">
    <property type="term" value="C:membrane"/>
    <property type="evidence" value="ECO:0007669"/>
    <property type="project" value="UniProtKB-SubCell"/>
</dbReference>
<evidence type="ECO:0000256" key="4">
    <source>
        <dbReference type="ARBA" id="ARBA00023136"/>
    </source>
</evidence>
<dbReference type="SMART" id="SM00724">
    <property type="entry name" value="TLC"/>
    <property type="match status" value="1"/>
</dbReference>
<feature type="transmembrane region" description="Helical" evidence="6">
    <location>
        <begin position="20"/>
        <end position="46"/>
    </location>
</feature>
<dbReference type="PROSITE" id="PS50922">
    <property type="entry name" value="TLC"/>
    <property type="match status" value="1"/>
</dbReference>
<organism evidence="8 9">
    <name type="scientific">Linnemannia exigua</name>
    <dbReference type="NCBI Taxonomy" id="604196"/>
    <lineage>
        <taxon>Eukaryota</taxon>
        <taxon>Fungi</taxon>
        <taxon>Fungi incertae sedis</taxon>
        <taxon>Mucoromycota</taxon>
        <taxon>Mortierellomycotina</taxon>
        <taxon>Mortierellomycetes</taxon>
        <taxon>Mortierellales</taxon>
        <taxon>Mortierellaceae</taxon>
        <taxon>Linnemannia</taxon>
    </lineage>
</organism>
<dbReference type="PANTHER" id="PTHR13439:SF0">
    <property type="entry name" value="TOPOISOMERASE I DAMAGE AFFECTED PROTEIN 4"/>
    <property type="match status" value="1"/>
</dbReference>
<keyword evidence="3 6" id="KW-1133">Transmembrane helix</keyword>
<evidence type="ECO:0000313" key="9">
    <source>
        <dbReference type="Proteomes" id="UP001194580"/>
    </source>
</evidence>
<feature type="transmembrane region" description="Helical" evidence="6">
    <location>
        <begin position="58"/>
        <end position="80"/>
    </location>
</feature>
<feature type="transmembrane region" description="Helical" evidence="6">
    <location>
        <begin position="146"/>
        <end position="163"/>
    </location>
</feature>
<comment type="caution">
    <text evidence="8">The sequence shown here is derived from an EMBL/GenBank/DDBJ whole genome shotgun (WGS) entry which is preliminary data.</text>
</comment>
<feature type="transmembrane region" description="Helical" evidence="6">
    <location>
        <begin position="121"/>
        <end position="140"/>
    </location>
</feature>
<comment type="subcellular location">
    <subcellularLocation>
        <location evidence="1">Membrane</location>
        <topology evidence="1">Multi-pass membrane protein</topology>
    </subcellularLocation>
</comment>
<feature type="transmembrane region" description="Helical" evidence="6">
    <location>
        <begin position="221"/>
        <end position="239"/>
    </location>
</feature>
<evidence type="ECO:0000256" key="6">
    <source>
        <dbReference type="SAM" id="Phobius"/>
    </source>
</evidence>